<dbReference type="RefSeq" id="WP_154519639.1">
    <property type="nucleotide sequence ID" value="NZ_VUMT01000015.1"/>
</dbReference>
<dbReference type="GO" id="GO:0005829">
    <property type="term" value="C:cytosol"/>
    <property type="evidence" value="ECO:0007669"/>
    <property type="project" value="TreeGrafter"/>
</dbReference>
<gene>
    <name evidence="5" type="ORF">FYJ58_10205</name>
</gene>
<evidence type="ECO:0000259" key="4">
    <source>
        <dbReference type="Pfam" id="PF01048"/>
    </source>
</evidence>
<dbReference type="PANTHER" id="PTHR43691:SF11">
    <property type="entry name" value="FI09636P-RELATED"/>
    <property type="match status" value="1"/>
</dbReference>
<accession>A0A6L5Y2A9</accession>
<dbReference type="AlphaFoldDB" id="A0A6L5Y2A9"/>
<keyword evidence="6" id="KW-1185">Reference proteome</keyword>
<protein>
    <recommendedName>
        <fullName evidence="2">Uridine phosphorylase</fullName>
        <ecNumber evidence="1">2.4.2.3</ecNumber>
    </recommendedName>
</protein>
<dbReference type="GO" id="GO:0004850">
    <property type="term" value="F:uridine phosphorylase activity"/>
    <property type="evidence" value="ECO:0007669"/>
    <property type="project" value="UniProtKB-EC"/>
</dbReference>
<comment type="catalytic activity">
    <reaction evidence="3">
        <text>uridine + phosphate = alpha-D-ribose 1-phosphate + uracil</text>
        <dbReference type="Rhea" id="RHEA:24388"/>
        <dbReference type="ChEBI" id="CHEBI:16704"/>
        <dbReference type="ChEBI" id="CHEBI:17568"/>
        <dbReference type="ChEBI" id="CHEBI:43474"/>
        <dbReference type="ChEBI" id="CHEBI:57720"/>
        <dbReference type="EC" id="2.4.2.3"/>
    </reaction>
</comment>
<evidence type="ECO:0000256" key="2">
    <source>
        <dbReference type="ARBA" id="ARBA00021980"/>
    </source>
</evidence>
<evidence type="ECO:0000313" key="6">
    <source>
        <dbReference type="Proteomes" id="UP000482209"/>
    </source>
</evidence>
<dbReference type="InterPro" id="IPR035994">
    <property type="entry name" value="Nucleoside_phosphorylase_sf"/>
</dbReference>
<feature type="domain" description="Nucleoside phosphorylase" evidence="4">
    <location>
        <begin position="53"/>
        <end position="243"/>
    </location>
</feature>
<evidence type="ECO:0000256" key="3">
    <source>
        <dbReference type="ARBA" id="ARBA00048447"/>
    </source>
</evidence>
<reference evidence="5 6" key="1">
    <citation type="submission" date="2019-08" db="EMBL/GenBank/DDBJ databases">
        <title>In-depth cultivation of the pig gut microbiome towards novel bacterial diversity and tailored functional studies.</title>
        <authorList>
            <person name="Wylensek D."/>
            <person name="Hitch T.C.A."/>
            <person name="Clavel T."/>
        </authorList>
    </citation>
    <scope>NUCLEOTIDE SEQUENCE [LARGE SCALE GENOMIC DNA]</scope>
    <source>
        <strain evidence="5 6">WCA-693-APC-MOT-I</strain>
    </source>
</reference>
<dbReference type="GO" id="GO:0006152">
    <property type="term" value="P:purine nucleoside catabolic process"/>
    <property type="evidence" value="ECO:0007669"/>
    <property type="project" value="TreeGrafter"/>
</dbReference>
<evidence type="ECO:0000313" key="5">
    <source>
        <dbReference type="EMBL" id="MSS64243.1"/>
    </source>
</evidence>
<organism evidence="5 6">
    <name type="scientific">Velocimicrobium porci</name>
    <dbReference type="NCBI Taxonomy" id="2606634"/>
    <lineage>
        <taxon>Bacteria</taxon>
        <taxon>Bacillati</taxon>
        <taxon>Bacillota</taxon>
        <taxon>Clostridia</taxon>
        <taxon>Lachnospirales</taxon>
        <taxon>Lachnospiraceae</taxon>
        <taxon>Velocimicrobium</taxon>
    </lineage>
</organism>
<dbReference type="EC" id="2.4.2.3" evidence="1"/>
<proteinExistence type="predicted"/>
<dbReference type="PANTHER" id="PTHR43691">
    <property type="entry name" value="URIDINE PHOSPHORYLASE"/>
    <property type="match status" value="1"/>
</dbReference>
<dbReference type="InterPro" id="IPR000845">
    <property type="entry name" value="Nucleoside_phosphorylase_d"/>
</dbReference>
<dbReference type="GO" id="GO:0004731">
    <property type="term" value="F:purine-nucleoside phosphorylase activity"/>
    <property type="evidence" value="ECO:0007669"/>
    <property type="project" value="TreeGrafter"/>
</dbReference>
<evidence type="ECO:0000256" key="1">
    <source>
        <dbReference type="ARBA" id="ARBA00011888"/>
    </source>
</evidence>
<dbReference type="Gene3D" id="3.40.50.1580">
    <property type="entry name" value="Nucleoside phosphorylase domain"/>
    <property type="match status" value="1"/>
</dbReference>
<dbReference type="Pfam" id="PF01048">
    <property type="entry name" value="PNP_UDP_1"/>
    <property type="match status" value="1"/>
</dbReference>
<dbReference type="EMBL" id="VUMT01000015">
    <property type="protein sequence ID" value="MSS64243.1"/>
    <property type="molecule type" value="Genomic_DNA"/>
</dbReference>
<dbReference type="SUPFAM" id="SSF53167">
    <property type="entry name" value="Purine and uridine phosphorylases"/>
    <property type="match status" value="1"/>
</dbReference>
<dbReference type="Proteomes" id="UP000482209">
    <property type="component" value="Unassembled WGS sequence"/>
</dbReference>
<name>A0A6L5Y2A9_9FIRM</name>
<dbReference type="CDD" id="cd09007">
    <property type="entry name" value="NP-I_spr0068"/>
    <property type="match status" value="1"/>
</dbReference>
<comment type="caution">
    <text evidence="5">The sequence shown here is derived from an EMBL/GenBank/DDBJ whole genome shotgun (WGS) entry which is preliminary data.</text>
</comment>
<sequence length="252" mass="28370">MSIIEYQLPILERDTKKEALLMPEKESKPFPKKAAFLFLEDETERYALSHGGEKIGEFVTIMKTFVVYKINYKGEEVCICQAPLGAPAAVSVMEYLIANGVEQIIACGTCGALVELEEHAFIIPTRAVRDEGTSYHYIEAGREIELNKKAVDAISFMMKKNDIHFRYGKVWTTDGFFRETTDMVVKRKKEECIVVDMECSALAAVAEFRGICFGQILFTADTLADGKHDARDWGYSVFSQALQLALEAILCY</sequence>